<accession>A0AAJ0J2K6</accession>
<evidence type="ECO:0000256" key="4">
    <source>
        <dbReference type="ARBA" id="ARBA00022490"/>
    </source>
</evidence>
<evidence type="ECO:0000256" key="7">
    <source>
        <dbReference type="ARBA" id="ARBA00022705"/>
    </source>
</evidence>
<dbReference type="SUPFAM" id="SSF55979">
    <property type="entry name" value="DNA clamp"/>
    <property type="match status" value="3"/>
</dbReference>
<evidence type="ECO:0000313" key="15">
    <source>
        <dbReference type="Proteomes" id="UP000030969"/>
    </source>
</evidence>
<keyword evidence="7" id="KW-0235">DNA replication</keyword>
<proteinExistence type="inferred from homology"/>
<dbReference type="GO" id="GO:0003887">
    <property type="term" value="F:DNA-directed DNA polymerase activity"/>
    <property type="evidence" value="ECO:0007669"/>
    <property type="project" value="UniProtKB-KW"/>
</dbReference>
<comment type="subcellular location">
    <subcellularLocation>
        <location evidence="1">Cytoplasm</location>
    </subcellularLocation>
</comment>
<evidence type="ECO:0000313" key="14">
    <source>
        <dbReference type="EMBL" id="KHM98687.1"/>
    </source>
</evidence>
<evidence type="ECO:0000256" key="8">
    <source>
        <dbReference type="ARBA" id="ARBA00022932"/>
    </source>
</evidence>
<feature type="domain" description="DNA polymerase III beta sliding clamp N-terminal" evidence="12">
    <location>
        <begin position="13"/>
        <end position="122"/>
    </location>
</feature>
<dbReference type="GO" id="GO:0006271">
    <property type="term" value="P:DNA strand elongation involved in DNA replication"/>
    <property type="evidence" value="ECO:0007669"/>
    <property type="project" value="TreeGrafter"/>
</dbReference>
<feature type="domain" description="DNA polymerase III beta sliding clamp C-terminal" evidence="13">
    <location>
        <begin position="270"/>
        <end position="383"/>
    </location>
</feature>
<evidence type="ECO:0000259" key="13">
    <source>
        <dbReference type="Pfam" id="PF02768"/>
    </source>
</evidence>
<evidence type="ECO:0000256" key="6">
    <source>
        <dbReference type="ARBA" id="ARBA00022695"/>
    </source>
</evidence>
<dbReference type="SMART" id="SM00480">
    <property type="entry name" value="POL3Bc"/>
    <property type="match status" value="1"/>
</dbReference>
<reference evidence="14 15" key="1">
    <citation type="submission" date="2014-11" db="EMBL/GenBank/DDBJ databases">
        <title>Draft Genome Sequences of Xanthomonas vesicatoria Strains from the Balkan Peninsula.</title>
        <authorList>
            <person name="Vancheva T."/>
            <person name="Lefeuvre P."/>
            <person name="Bogatzevska N."/>
            <person name="Moncheva P."/>
            <person name="Koebnik R."/>
        </authorList>
    </citation>
    <scope>NUCLEOTIDE SEQUENCE [LARGE SCALE GENOMIC DNA]</scope>
    <source>
        <strain evidence="14 15">53M</strain>
    </source>
</reference>
<evidence type="ECO:0000259" key="12">
    <source>
        <dbReference type="Pfam" id="PF00712"/>
    </source>
</evidence>
<sequence>MDVPGQPTRSDPMHITTTREDLLAAIAPLMSVAQRRTKSRNGHANLTIRAGEGTQIHFNTSDENSDICTASTATIRERGEIGVSAKRLSDIMRSFASGSLVEMQRKGNFLNIKLDGSRFSINCDGPLAPVTRQAAKTGQTTGKFDLAADEFKYLLDAACSGVAGLGSDSKLPQGVLFHLTGDRLRLVGTDGGRMAVASTSINTLQAEKLVLGHNSVADIRTLLSKARSDEQIGFSWGSGMAHIKTTYADLHVGVLANTYVDYERIMAANTVNPFHVGLADLREILTRTLILSTAVTVKLTGRTLSFITADQASRSQGQESIESIELPADARRVNDFAISVNAQYLLDALNAVRGESVHLSVSKPDTPLIVLANGGDARVYVMPVRI</sequence>
<name>A0AAJ0J2K6_9XANT</name>
<keyword evidence="6" id="KW-0548">Nucleotidyltransferase</keyword>
<dbReference type="GO" id="GO:0009360">
    <property type="term" value="C:DNA polymerase III complex"/>
    <property type="evidence" value="ECO:0007669"/>
    <property type="project" value="InterPro"/>
</dbReference>
<evidence type="ECO:0000256" key="3">
    <source>
        <dbReference type="ARBA" id="ARBA00021035"/>
    </source>
</evidence>
<protein>
    <recommendedName>
        <fullName evidence="3">Beta sliding clamp</fullName>
    </recommendedName>
    <alternativeName>
        <fullName evidence="11">Beta-clamp processivity factor</fullName>
    </alternativeName>
    <alternativeName>
        <fullName evidence="10">DNA polymerase III beta sliding clamp subunit</fullName>
    </alternativeName>
</protein>
<dbReference type="PANTHER" id="PTHR30478:SF0">
    <property type="entry name" value="BETA SLIDING CLAMP"/>
    <property type="match status" value="1"/>
</dbReference>
<organism evidence="14 15">
    <name type="scientific">Xanthomonas vesicatoria</name>
    <dbReference type="NCBI Taxonomy" id="56460"/>
    <lineage>
        <taxon>Bacteria</taxon>
        <taxon>Pseudomonadati</taxon>
        <taxon>Pseudomonadota</taxon>
        <taxon>Gammaproteobacteria</taxon>
        <taxon>Lysobacterales</taxon>
        <taxon>Lysobacteraceae</taxon>
        <taxon>Xanthomonas</taxon>
    </lineage>
</organism>
<dbReference type="InterPro" id="IPR046938">
    <property type="entry name" value="DNA_clamp_sf"/>
</dbReference>
<evidence type="ECO:0000256" key="2">
    <source>
        <dbReference type="ARBA" id="ARBA00010752"/>
    </source>
</evidence>
<dbReference type="Gene3D" id="3.10.150.10">
    <property type="entry name" value="DNA Polymerase III, subunit A, domain 2"/>
    <property type="match status" value="3"/>
</dbReference>
<evidence type="ECO:0000256" key="11">
    <source>
        <dbReference type="ARBA" id="ARBA00033276"/>
    </source>
</evidence>
<comment type="caution">
    <text evidence="14">The sequence shown here is derived from an EMBL/GenBank/DDBJ whole genome shotgun (WGS) entry which is preliminary data.</text>
</comment>
<evidence type="ECO:0000256" key="1">
    <source>
        <dbReference type="ARBA" id="ARBA00004496"/>
    </source>
</evidence>
<comment type="similarity">
    <text evidence="2">Belongs to the beta sliding clamp family.</text>
</comment>
<keyword evidence="5" id="KW-0808">Transferase</keyword>
<dbReference type="GO" id="GO:0008408">
    <property type="term" value="F:3'-5' exonuclease activity"/>
    <property type="evidence" value="ECO:0007669"/>
    <property type="project" value="InterPro"/>
</dbReference>
<keyword evidence="8" id="KW-0239">DNA-directed DNA polymerase</keyword>
<evidence type="ECO:0000256" key="9">
    <source>
        <dbReference type="ARBA" id="ARBA00023125"/>
    </source>
</evidence>
<evidence type="ECO:0000256" key="10">
    <source>
        <dbReference type="ARBA" id="ARBA00030988"/>
    </source>
</evidence>
<dbReference type="InterPro" id="IPR022635">
    <property type="entry name" value="DNA_polIII_beta_C"/>
</dbReference>
<dbReference type="AlphaFoldDB" id="A0AAJ0J2K6"/>
<dbReference type="InterPro" id="IPR022634">
    <property type="entry name" value="DNA_polIII_beta_N"/>
</dbReference>
<evidence type="ECO:0000256" key="5">
    <source>
        <dbReference type="ARBA" id="ARBA00022679"/>
    </source>
</evidence>
<keyword evidence="9" id="KW-0238">DNA-binding</keyword>
<dbReference type="GO" id="GO:0005737">
    <property type="term" value="C:cytoplasm"/>
    <property type="evidence" value="ECO:0007669"/>
    <property type="project" value="UniProtKB-SubCell"/>
</dbReference>
<dbReference type="GO" id="GO:0003677">
    <property type="term" value="F:DNA binding"/>
    <property type="evidence" value="ECO:0007669"/>
    <property type="project" value="UniProtKB-KW"/>
</dbReference>
<gene>
    <name evidence="14" type="ORF">OR61_00300</name>
</gene>
<keyword evidence="4" id="KW-0963">Cytoplasm</keyword>
<dbReference type="PANTHER" id="PTHR30478">
    <property type="entry name" value="DNA POLYMERASE III SUBUNIT BETA"/>
    <property type="match status" value="1"/>
</dbReference>
<dbReference type="InterPro" id="IPR001001">
    <property type="entry name" value="DNA_polIII_beta"/>
</dbReference>
<dbReference type="EMBL" id="JSYJ01000001">
    <property type="protein sequence ID" value="KHM98687.1"/>
    <property type="molecule type" value="Genomic_DNA"/>
</dbReference>
<dbReference type="CDD" id="cd00140">
    <property type="entry name" value="beta_clamp"/>
    <property type="match status" value="1"/>
</dbReference>
<dbReference type="Pfam" id="PF02768">
    <property type="entry name" value="DNA_pol3_beta_3"/>
    <property type="match status" value="1"/>
</dbReference>
<dbReference type="Pfam" id="PF00712">
    <property type="entry name" value="DNA_pol3_beta"/>
    <property type="match status" value="1"/>
</dbReference>
<dbReference type="Proteomes" id="UP000030969">
    <property type="component" value="Unassembled WGS sequence"/>
</dbReference>